<evidence type="ECO:0000256" key="1">
    <source>
        <dbReference type="ARBA" id="ARBA00004236"/>
    </source>
</evidence>
<evidence type="ECO:0000259" key="8">
    <source>
        <dbReference type="PROSITE" id="PS51379"/>
    </source>
</evidence>
<dbReference type="InterPro" id="IPR017900">
    <property type="entry name" value="4Fe4S_Fe_S_CS"/>
</dbReference>
<gene>
    <name evidence="9" type="ORF">SAMN06275492_11138</name>
</gene>
<dbReference type="SUPFAM" id="SSF54862">
    <property type="entry name" value="4Fe-4S ferredoxins"/>
    <property type="match status" value="1"/>
</dbReference>
<dbReference type="AlphaFoldDB" id="A0A1X7JF77"/>
<dbReference type="Gene3D" id="3.30.70.20">
    <property type="match status" value="1"/>
</dbReference>
<reference evidence="10" key="1">
    <citation type="submission" date="2017-04" db="EMBL/GenBank/DDBJ databases">
        <authorList>
            <person name="Varghese N."/>
            <person name="Submissions S."/>
        </authorList>
    </citation>
    <scope>NUCLEOTIDE SEQUENCE [LARGE SCALE GENOMIC DNA]</scope>
    <source>
        <strain evidence="10">USBA 82</strain>
    </source>
</reference>
<proteinExistence type="predicted"/>
<dbReference type="PROSITE" id="PS00198">
    <property type="entry name" value="4FE4S_FER_1"/>
    <property type="match status" value="1"/>
</dbReference>
<keyword evidence="7" id="KW-1133">Transmembrane helix</keyword>
<evidence type="ECO:0000313" key="10">
    <source>
        <dbReference type="Proteomes" id="UP000193355"/>
    </source>
</evidence>
<evidence type="ECO:0000313" key="9">
    <source>
        <dbReference type="EMBL" id="SMG26311.1"/>
    </source>
</evidence>
<keyword evidence="3" id="KW-0479">Metal-binding</keyword>
<feature type="transmembrane region" description="Helical" evidence="7">
    <location>
        <begin position="271"/>
        <end position="291"/>
    </location>
</feature>
<keyword evidence="6 7" id="KW-0472">Membrane</keyword>
<dbReference type="GO" id="GO:0046872">
    <property type="term" value="F:metal ion binding"/>
    <property type="evidence" value="ECO:0007669"/>
    <property type="project" value="UniProtKB-KW"/>
</dbReference>
<dbReference type="Proteomes" id="UP000193355">
    <property type="component" value="Unassembled WGS sequence"/>
</dbReference>
<dbReference type="GO" id="GO:0051536">
    <property type="term" value="F:iron-sulfur cluster binding"/>
    <property type="evidence" value="ECO:0007669"/>
    <property type="project" value="UniProtKB-KW"/>
</dbReference>
<sequence>MKWKSRAIRYTVQIGFLAFLTYLGYMHQKLGGGPAGIPPVDALCPLGGAETIYSYLKSGVWLRRTAPSALILFGSVVLMTVLLGRVFCGWICPLGTIGQLSASIGRKIGLKKVEVPKKLDSIMRLGKYVVLAIAVLGSWYYGTLLWRGYDPWVAWMHLSAGWAEIEESPWAFAILFGTVIGASMVIERFWCRYLCPLGALLSPLQKISFIKVRRKDDTCVHCHKCGSSCPMGLDPETKEVETSADCIACGDCVESCPVKDTLIMGSSRIKLSPLVVGVLGLTIFFGIYGTARYTGIWSTTASMPKTKENVNPADYVYGWMSLEQVSGVTGLSAEKLIEIGQLDGDIPRDKPLKSIEGMDNHIFTDDLKRWFDSDEAKLPSSAIPAPPSNVDELRGSLTLTEIGAIYGIDPSDVVKHLAEVDLWTGEIPLDIPIKDIAKPRGEEVQVIREAVKATLAQRTL</sequence>
<evidence type="ECO:0000256" key="7">
    <source>
        <dbReference type="SAM" id="Phobius"/>
    </source>
</evidence>
<feature type="transmembrane region" description="Helical" evidence="7">
    <location>
        <begin position="128"/>
        <end position="149"/>
    </location>
</feature>
<evidence type="ECO:0000256" key="5">
    <source>
        <dbReference type="ARBA" id="ARBA00023014"/>
    </source>
</evidence>
<keyword evidence="7" id="KW-0812">Transmembrane</keyword>
<comment type="subcellular location">
    <subcellularLocation>
        <location evidence="1">Cell membrane</location>
    </subcellularLocation>
</comment>
<dbReference type="PANTHER" id="PTHR30224">
    <property type="entry name" value="ELECTRON TRANSPORT PROTEIN"/>
    <property type="match status" value="1"/>
</dbReference>
<organism evidence="9 10">
    <name type="scientific">Dethiosulfovibrio salsuginis</name>
    <dbReference type="NCBI Taxonomy" id="561720"/>
    <lineage>
        <taxon>Bacteria</taxon>
        <taxon>Thermotogati</taxon>
        <taxon>Synergistota</taxon>
        <taxon>Synergistia</taxon>
        <taxon>Synergistales</taxon>
        <taxon>Dethiosulfovibrionaceae</taxon>
        <taxon>Dethiosulfovibrio</taxon>
    </lineage>
</organism>
<dbReference type="GO" id="GO:0005886">
    <property type="term" value="C:plasma membrane"/>
    <property type="evidence" value="ECO:0007669"/>
    <property type="project" value="UniProtKB-SubCell"/>
</dbReference>
<evidence type="ECO:0000256" key="4">
    <source>
        <dbReference type="ARBA" id="ARBA00023004"/>
    </source>
</evidence>
<dbReference type="InterPro" id="IPR052378">
    <property type="entry name" value="NosR_regulator"/>
</dbReference>
<dbReference type="EMBL" id="FXBB01000011">
    <property type="protein sequence ID" value="SMG26311.1"/>
    <property type="molecule type" value="Genomic_DNA"/>
</dbReference>
<dbReference type="Pfam" id="PF13237">
    <property type="entry name" value="Fer4_10"/>
    <property type="match status" value="1"/>
</dbReference>
<feature type="transmembrane region" description="Helical" evidence="7">
    <location>
        <begin position="169"/>
        <end position="186"/>
    </location>
</feature>
<evidence type="ECO:0000256" key="3">
    <source>
        <dbReference type="ARBA" id="ARBA00022723"/>
    </source>
</evidence>
<dbReference type="STRING" id="561720.SAMN06275492_11138"/>
<dbReference type="PROSITE" id="PS51379">
    <property type="entry name" value="4FE4S_FER_2"/>
    <property type="match status" value="2"/>
</dbReference>
<evidence type="ECO:0000256" key="6">
    <source>
        <dbReference type="ARBA" id="ARBA00023136"/>
    </source>
</evidence>
<feature type="domain" description="4Fe-4S ferredoxin-type" evidence="8">
    <location>
        <begin position="210"/>
        <end position="232"/>
    </location>
</feature>
<dbReference type="Pfam" id="PF12801">
    <property type="entry name" value="Fer4_5"/>
    <property type="match status" value="2"/>
</dbReference>
<dbReference type="RefSeq" id="WP_085544384.1">
    <property type="nucleotide sequence ID" value="NZ_FXBB01000011.1"/>
</dbReference>
<protein>
    <submittedName>
        <fullName evidence="9">Ferredoxin-type protein, NapH/MauN family</fullName>
    </submittedName>
</protein>
<evidence type="ECO:0000256" key="2">
    <source>
        <dbReference type="ARBA" id="ARBA00022475"/>
    </source>
</evidence>
<keyword evidence="10" id="KW-1185">Reference proteome</keyword>
<feature type="transmembrane region" description="Helical" evidence="7">
    <location>
        <begin position="7"/>
        <end position="25"/>
    </location>
</feature>
<accession>A0A1X7JF77</accession>
<feature type="domain" description="4Fe-4S ferredoxin-type" evidence="8">
    <location>
        <begin position="236"/>
        <end position="267"/>
    </location>
</feature>
<dbReference type="InterPro" id="IPR017896">
    <property type="entry name" value="4Fe4S_Fe-S-bd"/>
</dbReference>
<keyword evidence="2" id="KW-1003">Cell membrane</keyword>
<feature type="transmembrane region" description="Helical" evidence="7">
    <location>
        <begin position="70"/>
        <end position="97"/>
    </location>
</feature>
<name>A0A1X7JF77_9BACT</name>
<keyword evidence="4" id="KW-0408">Iron</keyword>
<dbReference type="OrthoDB" id="9806398at2"/>
<dbReference type="PANTHER" id="PTHR30224:SF4">
    <property type="entry name" value="ELECTRON TRANSPORT PROTEIN YCCM-RELATED"/>
    <property type="match status" value="1"/>
</dbReference>
<keyword evidence="5" id="KW-0411">Iron-sulfur</keyword>